<proteinExistence type="predicted"/>
<dbReference type="AlphaFoldDB" id="A0A4C1VFS8"/>
<accession>A0A4C1VFS8</accession>
<comment type="caution">
    <text evidence="2">The sequence shown here is derived from an EMBL/GenBank/DDBJ whole genome shotgun (WGS) entry which is preliminary data.</text>
</comment>
<dbReference type="EMBL" id="BGZK01000334">
    <property type="protein sequence ID" value="GBP37460.1"/>
    <property type="molecule type" value="Genomic_DNA"/>
</dbReference>
<sequence length="90" mass="9787">MSKLMRMFRMCGCGCEYSQHPYCGVAATAAPPGRRAGGQTRALRTQAPSTYGPAAPAASSVDDTTGFVMTPTDCRRTFVYYFAFNFLKVL</sequence>
<protein>
    <submittedName>
        <fullName evidence="2">Uncharacterized protein</fullName>
    </submittedName>
</protein>
<reference evidence="2 3" key="1">
    <citation type="journal article" date="2019" name="Commun. Biol.">
        <title>The bagworm genome reveals a unique fibroin gene that provides high tensile strength.</title>
        <authorList>
            <person name="Kono N."/>
            <person name="Nakamura H."/>
            <person name="Ohtoshi R."/>
            <person name="Tomita M."/>
            <person name="Numata K."/>
            <person name="Arakawa K."/>
        </authorList>
    </citation>
    <scope>NUCLEOTIDE SEQUENCE [LARGE SCALE GENOMIC DNA]</scope>
</reference>
<evidence type="ECO:0000313" key="3">
    <source>
        <dbReference type="Proteomes" id="UP000299102"/>
    </source>
</evidence>
<name>A0A4C1VFS8_EUMVA</name>
<dbReference type="Proteomes" id="UP000299102">
    <property type="component" value="Unassembled WGS sequence"/>
</dbReference>
<keyword evidence="3" id="KW-1185">Reference proteome</keyword>
<evidence type="ECO:0000313" key="2">
    <source>
        <dbReference type="EMBL" id="GBP37460.1"/>
    </source>
</evidence>
<evidence type="ECO:0000256" key="1">
    <source>
        <dbReference type="SAM" id="MobiDB-lite"/>
    </source>
</evidence>
<feature type="region of interest" description="Disordered" evidence="1">
    <location>
        <begin position="33"/>
        <end position="61"/>
    </location>
</feature>
<gene>
    <name evidence="2" type="ORF">EVAR_79393_1</name>
</gene>
<organism evidence="2 3">
    <name type="scientific">Eumeta variegata</name>
    <name type="common">Bagworm moth</name>
    <name type="synonym">Eumeta japonica</name>
    <dbReference type="NCBI Taxonomy" id="151549"/>
    <lineage>
        <taxon>Eukaryota</taxon>
        <taxon>Metazoa</taxon>
        <taxon>Ecdysozoa</taxon>
        <taxon>Arthropoda</taxon>
        <taxon>Hexapoda</taxon>
        <taxon>Insecta</taxon>
        <taxon>Pterygota</taxon>
        <taxon>Neoptera</taxon>
        <taxon>Endopterygota</taxon>
        <taxon>Lepidoptera</taxon>
        <taxon>Glossata</taxon>
        <taxon>Ditrysia</taxon>
        <taxon>Tineoidea</taxon>
        <taxon>Psychidae</taxon>
        <taxon>Oiketicinae</taxon>
        <taxon>Eumeta</taxon>
    </lineage>
</organism>
<feature type="compositionally biased region" description="Low complexity" evidence="1">
    <location>
        <begin position="33"/>
        <end position="42"/>
    </location>
</feature>